<dbReference type="InterPro" id="IPR015421">
    <property type="entry name" value="PyrdxlP-dep_Trfase_major"/>
</dbReference>
<keyword evidence="1" id="KW-0663">Pyridoxal phosphate</keyword>
<keyword evidence="3" id="KW-0032">Aminotransferase</keyword>
<dbReference type="RefSeq" id="WP_119000760.1">
    <property type="nucleotide sequence ID" value="NZ_QWGP01000020.1"/>
</dbReference>
<dbReference type="GO" id="GO:0008483">
    <property type="term" value="F:transaminase activity"/>
    <property type="evidence" value="ECO:0007669"/>
    <property type="project" value="UniProtKB-KW"/>
</dbReference>
<evidence type="ECO:0000259" key="2">
    <source>
        <dbReference type="Pfam" id="PF00266"/>
    </source>
</evidence>
<dbReference type="PANTHER" id="PTHR43586:SF21">
    <property type="entry name" value="PYRIDOXAL PHOSPHATE (PLP)-DEPENDENT ASPARTATE AMINOTRANSFERASE SUPERFAMILY"/>
    <property type="match status" value="1"/>
</dbReference>
<dbReference type="PANTHER" id="PTHR43586">
    <property type="entry name" value="CYSTEINE DESULFURASE"/>
    <property type="match status" value="1"/>
</dbReference>
<evidence type="ECO:0000313" key="4">
    <source>
        <dbReference type="Proteomes" id="UP000266305"/>
    </source>
</evidence>
<dbReference type="SUPFAM" id="SSF53383">
    <property type="entry name" value="PLP-dependent transferases"/>
    <property type="match status" value="1"/>
</dbReference>
<dbReference type="Gene3D" id="3.90.1150.10">
    <property type="entry name" value="Aspartate Aminotransferase, domain 1"/>
    <property type="match status" value="1"/>
</dbReference>
<dbReference type="EMBL" id="QWGP01000020">
    <property type="protein sequence ID" value="RHZ92968.1"/>
    <property type="molecule type" value="Genomic_DNA"/>
</dbReference>
<protein>
    <submittedName>
        <fullName evidence="3">Aminotransferase class V-fold PLP-dependent enzyme</fullName>
    </submittedName>
</protein>
<accession>A0AAX1UIX5</accession>
<dbReference type="Gene3D" id="3.40.640.10">
    <property type="entry name" value="Type I PLP-dependent aspartate aminotransferase-like (Major domain)"/>
    <property type="match status" value="1"/>
</dbReference>
<comment type="caution">
    <text evidence="3">The sequence shown here is derived from an EMBL/GenBank/DDBJ whole genome shotgun (WGS) entry which is preliminary data.</text>
</comment>
<dbReference type="Proteomes" id="UP000266305">
    <property type="component" value="Unassembled WGS sequence"/>
</dbReference>
<reference evidence="3 4" key="1">
    <citation type="submission" date="2018-08" db="EMBL/GenBank/DDBJ databases">
        <title>Draft genome sequence of Rhodobacter sphaeroides FY.</title>
        <authorList>
            <person name="Rayyan A."/>
            <person name="Meyer T.E."/>
            <person name="Kyndt J.A."/>
        </authorList>
    </citation>
    <scope>NUCLEOTIDE SEQUENCE [LARGE SCALE GENOMIC DNA]</scope>
    <source>
        <strain evidence="3 4">FY</strain>
    </source>
</reference>
<organism evidence="3 4">
    <name type="scientific">Cereibacter sphaeroides</name>
    <name type="common">Rhodobacter sphaeroides</name>
    <dbReference type="NCBI Taxonomy" id="1063"/>
    <lineage>
        <taxon>Bacteria</taxon>
        <taxon>Pseudomonadati</taxon>
        <taxon>Pseudomonadota</taxon>
        <taxon>Alphaproteobacteria</taxon>
        <taxon>Rhodobacterales</taxon>
        <taxon>Paracoccaceae</taxon>
        <taxon>Cereibacter</taxon>
    </lineage>
</organism>
<dbReference type="InterPro" id="IPR015424">
    <property type="entry name" value="PyrdxlP-dep_Trfase"/>
</dbReference>
<feature type="domain" description="Aminotransferase class V" evidence="2">
    <location>
        <begin position="26"/>
        <end position="402"/>
    </location>
</feature>
<keyword evidence="3" id="KW-0808">Transferase</keyword>
<dbReference type="InterPro" id="IPR015422">
    <property type="entry name" value="PyrdxlP-dep_Trfase_small"/>
</dbReference>
<evidence type="ECO:0000256" key="1">
    <source>
        <dbReference type="ARBA" id="ARBA00022898"/>
    </source>
</evidence>
<name>A0AAX1UIX5_CERSP</name>
<evidence type="ECO:0000313" key="3">
    <source>
        <dbReference type="EMBL" id="RHZ92968.1"/>
    </source>
</evidence>
<dbReference type="AlphaFoldDB" id="A0AAX1UIX5"/>
<gene>
    <name evidence="3" type="ORF">D1114_16230</name>
</gene>
<dbReference type="InterPro" id="IPR000192">
    <property type="entry name" value="Aminotrans_V_dom"/>
</dbReference>
<sequence length="412" mass="44245">MTLLDIGYVRSCFPAFSEPALAGQAFFENAGGSYTCRPVIDRLSRFYHQRKVQPYAPYAASHAAGAEMDEARSRLAALMGVEEDELSFGPSTSANTYVLAQAVRGWLSREGGAIVVTNQDHEANSGVWRRLAHEGIEVREWRIDPETGHLDPAGLPPLLADGRVRLVCFPHCSNVVGEINPVAEICATARAAGAFTCVDGVSYAPHGLPDMGALGADIYLFSAYKTYGPHQGILLMRRALAELLPAQGHWFNADTLFKRFTPAGPDHAQVAACAGLADYVDALAAHHGAGGAAPLERSRAVHRLMREHEIRLLRPLLDQLAARNDLRLIGPRTPETRAPTVALALDRPVAPVAAALAAHGIMASAGDFYAVRPLEALGIDPARGVLRLSFVHYTSEAEVAQLMLALDAVLGR</sequence>
<dbReference type="Pfam" id="PF00266">
    <property type="entry name" value="Aminotran_5"/>
    <property type="match status" value="1"/>
</dbReference>
<proteinExistence type="predicted"/>